<proteinExistence type="predicted"/>
<organism evidence="1 2">
    <name type="scientific">Lactuca saligna</name>
    <name type="common">Willowleaf lettuce</name>
    <dbReference type="NCBI Taxonomy" id="75948"/>
    <lineage>
        <taxon>Eukaryota</taxon>
        <taxon>Viridiplantae</taxon>
        <taxon>Streptophyta</taxon>
        <taxon>Embryophyta</taxon>
        <taxon>Tracheophyta</taxon>
        <taxon>Spermatophyta</taxon>
        <taxon>Magnoliopsida</taxon>
        <taxon>eudicotyledons</taxon>
        <taxon>Gunneridae</taxon>
        <taxon>Pentapetalae</taxon>
        <taxon>asterids</taxon>
        <taxon>campanulids</taxon>
        <taxon>Asterales</taxon>
        <taxon>Asteraceae</taxon>
        <taxon>Cichorioideae</taxon>
        <taxon>Cichorieae</taxon>
        <taxon>Lactucinae</taxon>
        <taxon>Lactuca</taxon>
    </lineage>
</organism>
<accession>A0AA35YNS1</accession>
<evidence type="ECO:0000313" key="1">
    <source>
        <dbReference type="EMBL" id="CAI9277395.1"/>
    </source>
</evidence>
<keyword evidence="2" id="KW-1185">Reference proteome</keyword>
<dbReference type="AlphaFoldDB" id="A0AA35YNS1"/>
<reference evidence="1" key="1">
    <citation type="submission" date="2023-04" db="EMBL/GenBank/DDBJ databases">
        <authorList>
            <person name="Vijverberg K."/>
            <person name="Xiong W."/>
            <person name="Schranz E."/>
        </authorList>
    </citation>
    <scope>NUCLEOTIDE SEQUENCE</scope>
</reference>
<dbReference type="Proteomes" id="UP001177003">
    <property type="component" value="Chromosome 3"/>
</dbReference>
<gene>
    <name evidence="1" type="ORF">LSALG_LOCUS17327</name>
</gene>
<evidence type="ECO:0000313" key="2">
    <source>
        <dbReference type="Proteomes" id="UP001177003"/>
    </source>
</evidence>
<dbReference type="EMBL" id="OX465079">
    <property type="protein sequence ID" value="CAI9277395.1"/>
    <property type="molecule type" value="Genomic_DNA"/>
</dbReference>
<name>A0AA35YNS1_LACSI</name>
<sequence>MTDKYLWNNLLSLCEWESHQVKNESISKHQHRNFVFSRLLFDSKLVAFSVFVVQFGMIRYPLPPHLRELRTKDDVGEVVRRCMKNIVVVKGPNNAVIIKDLQGRFCFNTSLSELNEARAMPRTKQVNNLISQFLSLFGRFPQKLSDPH</sequence>
<protein>
    <submittedName>
        <fullName evidence="1">Uncharacterized protein</fullName>
    </submittedName>
</protein>